<feature type="disulfide bond" evidence="5">
    <location>
        <begin position="72"/>
        <end position="87"/>
    </location>
</feature>
<feature type="signal peptide" evidence="8">
    <location>
        <begin position="1"/>
        <end position="22"/>
    </location>
</feature>
<feature type="repeat" description="TNFR-Cys" evidence="5">
    <location>
        <begin position="32"/>
        <end position="69"/>
    </location>
</feature>
<dbReference type="PROSITE" id="PS00652">
    <property type="entry name" value="TNFR_NGFR_1"/>
    <property type="match status" value="1"/>
</dbReference>
<keyword evidence="4" id="KW-0325">Glycoprotein</keyword>
<dbReference type="InterPro" id="IPR051670">
    <property type="entry name" value="TNF_chemokine_rcpt-like"/>
</dbReference>
<dbReference type="PROSITE" id="PS50050">
    <property type="entry name" value="TNFR_NGFR_2"/>
    <property type="match status" value="4"/>
</dbReference>
<keyword evidence="1 8" id="KW-0732">Signal</keyword>
<evidence type="ECO:0000256" key="4">
    <source>
        <dbReference type="ARBA" id="ARBA00023180"/>
    </source>
</evidence>
<dbReference type="GO" id="GO:0008630">
    <property type="term" value="P:intrinsic apoptotic signaling pathway in response to DNA damage"/>
    <property type="evidence" value="ECO:0007669"/>
    <property type="project" value="TreeGrafter"/>
</dbReference>
<evidence type="ECO:0000256" key="1">
    <source>
        <dbReference type="ARBA" id="ARBA00022729"/>
    </source>
</evidence>
<dbReference type="GO" id="GO:0031643">
    <property type="term" value="P:positive regulation of myelination"/>
    <property type="evidence" value="ECO:0007669"/>
    <property type="project" value="TreeGrafter"/>
</dbReference>
<keyword evidence="7" id="KW-0812">Transmembrane</keyword>
<dbReference type="Proteomes" id="UP001046870">
    <property type="component" value="Chromosome 8"/>
</dbReference>
<feature type="compositionally biased region" description="Low complexity" evidence="6">
    <location>
        <begin position="333"/>
        <end position="344"/>
    </location>
</feature>
<feature type="disulfide bond" evidence="5">
    <location>
        <begin position="159"/>
        <end position="174"/>
    </location>
</feature>
<dbReference type="GO" id="GO:0002724">
    <property type="term" value="P:regulation of T cell cytokine production"/>
    <property type="evidence" value="ECO:0007669"/>
    <property type="project" value="TreeGrafter"/>
</dbReference>
<dbReference type="GO" id="GO:0043120">
    <property type="term" value="F:tumor necrosis factor binding"/>
    <property type="evidence" value="ECO:0007669"/>
    <property type="project" value="TreeGrafter"/>
</dbReference>
<dbReference type="GO" id="GO:0051044">
    <property type="term" value="P:positive regulation of membrane protein ectodomain proteolysis"/>
    <property type="evidence" value="ECO:0007669"/>
    <property type="project" value="TreeGrafter"/>
</dbReference>
<feature type="region of interest" description="Disordered" evidence="6">
    <location>
        <begin position="210"/>
        <end position="251"/>
    </location>
</feature>
<feature type="domain" description="TNFR-Cys" evidence="9">
    <location>
        <begin position="71"/>
        <end position="113"/>
    </location>
</feature>
<evidence type="ECO:0000256" key="6">
    <source>
        <dbReference type="SAM" id="MobiDB-lite"/>
    </source>
</evidence>
<comment type="caution">
    <text evidence="10">The sequence shown here is derived from an EMBL/GenBank/DDBJ whole genome shotgun (WGS) entry which is preliminary data.</text>
</comment>
<feature type="region of interest" description="Disordered" evidence="6">
    <location>
        <begin position="291"/>
        <end position="344"/>
    </location>
</feature>
<dbReference type="GO" id="GO:0150079">
    <property type="term" value="P:negative regulation of neuroinflammatory response"/>
    <property type="evidence" value="ECO:0007669"/>
    <property type="project" value="TreeGrafter"/>
</dbReference>
<accession>A0A9D3Q5B4</accession>
<dbReference type="InterPro" id="IPR001368">
    <property type="entry name" value="TNFR/NGFR_Cys_rich_reg"/>
</dbReference>
<dbReference type="Pfam" id="PF00020">
    <property type="entry name" value="TNFR_c6"/>
    <property type="match status" value="3"/>
</dbReference>
<feature type="repeat" description="TNFR-Cys" evidence="5">
    <location>
        <begin position="71"/>
        <end position="113"/>
    </location>
</feature>
<evidence type="ECO:0000256" key="5">
    <source>
        <dbReference type="PROSITE-ProRule" id="PRU00206"/>
    </source>
</evidence>
<dbReference type="GO" id="GO:0016020">
    <property type="term" value="C:membrane"/>
    <property type="evidence" value="ECO:0007669"/>
    <property type="project" value="InterPro"/>
</dbReference>
<dbReference type="PANTHER" id="PTHR47386">
    <property type="entry name" value="TUMOR NECROSIS FACTOR RECEPTOR SUPERFAMILY MEMBER 1B"/>
    <property type="match status" value="1"/>
</dbReference>
<feature type="domain" description="TNFR-Cys" evidence="9">
    <location>
        <begin position="32"/>
        <end position="69"/>
    </location>
</feature>
<keyword evidence="7" id="KW-1133">Transmembrane helix</keyword>
<comment type="caution">
    <text evidence="5">Lacks conserved residue(s) required for the propagation of feature annotation.</text>
</comment>
<feature type="domain" description="TNFR-Cys" evidence="9">
    <location>
        <begin position="158"/>
        <end position="199"/>
    </location>
</feature>
<feature type="repeat" description="TNFR-Cys" evidence="5">
    <location>
        <begin position="114"/>
        <end position="156"/>
    </location>
</feature>
<keyword evidence="11" id="KW-1185">Reference proteome</keyword>
<dbReference type="PANTHER" id="PTHR47386:SF1">
    <property type="entry name" value="TUMOR NECROSIS FACTOR RECEPTOR SUPERFAMILY MEMBER 1B"/>
    <property type="match status" value="1"/>
</dbReference>
<feature type="disulfide bond" evidence="5">
    <location>
        <begin position="138"/>
        <end position="156"/>
    </location>
</feature>
<dbReference type="EMBL" id="JAFDVH010000008">
    <property type="protein sequence ID" value="KAG7472854.1"/>
    <property type="molecule type" value="Genomic_DNA"/>
</dbReference>
<evidence type="ECO:0000256" key="3">
    <source>
        <dbReference type="ARBA" id="ARBA00023157"/>
    </source>
</evidence>
<dbReference type="InterPro" id="IPR008063">
    <property type="entry name" value="Fas_rcpt"/>
</dbReference>
<dbReference type="SMART" id="SM00208">
    <property type="entry name" value="TNFR"/>
    <property type="match status" value="4"/>
</dbReference>
<evidence type="ECO:0000256" key="8">
    <source>
        <dbReference type="SAM" id="SignalP"/>
    </source>
</evidence>
<evidence type="ECO:0000259" key="9">
    <source>
        <dbReference type="PROSITE" id="PS50050"/>
    </source>
</evidence>
<feature type="transmembrane region" description="Helical" evidence="7">
    <location>
        <begin position="260"/>
        <end position="285"/>
    </location>
</feature>
<feature type="compositionally biased region" description="Low complexity" evidence="6">
    <location>
        <begin position="210"/>
        <end position="227"/>
    </location>
</feature>
<keyword evidence="2" id="KW-0677">Repeat</keyword>
<proteinExistence type="predicted"/>
<evidence type="ECO:0000256" key="7">
    <source>
        <dbReference type="SAM" id="Phobius"/>
    </source>
</evidence>
<feature type="disulfide bond" evidence="5">
    <location>
        <begin position="51"/>
        <end position="69"/>
    </location>
</feature>
<reference evidence="10" key="1">
    <citation type="submission" date="2021-01" db="EMBL/GenBank/DDBJ databases">
        <authorList>
            <person name="Zahm M."/>
            <person name="Roques C."/>
            <person name="Cabau C."/>
            <person name="Klopp C."/>
            <person name="Donnadieu C."/>
            <person name="Jouanno E."/>
            <person name="Lampietro C."/>
            <person name="Louis A."/>
            <person name="Herpin A."/>
            <person name="Echchiki A."/>
            <person name="Berthelot C."/>
            <person name="Parey E."/>
            <person name="Roest-Crollius H."/>
            <person name="Braasch I."/>
            <person name="Postlethwait J."/>
            <person name="Bobe J."/>
            <person name="Montfort J."/>
            <person name="Bouchez O."/>
            <person name="Begum T."/>
            <person name="Mejri S."/>
            <person name="Adams A."/>
            <person name="Chen W.-J."/>
            <person name="Guiguen Y."/>
        </authorList>
    </citation>
    <scope>NUCLEOTIDE SEQUENCE</scope>
    <source>
        <strain evidence="10">YG-15Mar2019-1</strain>
        <tissue evidence="10">Brain</tissue>
    </source>
</reference>
<protein>
    <recommendedName>
        <fullName evidence="9">TNFR-Cys domain-containing protein</fullName>
    </recommendedName>
</protein>
<name>A0A9D3Q5B4_MEGAT</name>
<dbReference type="PRINTS" id="PR01680">
    <property type="entry name" value="TNFACTORR6"/>
</dbReference>
<dbReference type="SUPFAM" id="SSF57586">
    <property type="entry name" value="TNF receptor-like"/>
    <property type="match status" value="2"/>
</dbReference>
<sequence length="447" mass="48226">MFWKIQYLLLAAALHLSSKVRALPYAPDDQGGCWINGTYFNKEEKLCCSLCAPGFHLKEKCTPTKDTVCEECKKGFHSNKLNYFHQCFKCSSCSEDKGLEYVQSCTTASDAKCACKEGMYCSYKLSHNCRDCTRFTTCPPGQGVSMQGTADSDVRCSPCTAGTFSDKKSYTEPCRPHTDCESQGRSALRPGNATSDTVCGQIMRLPFTTTTATTTTTAAPTPTSTPSKAFSQPAEHMPNTTSLAIPNENRKPEPGENIRLIAMVTGFGAGAVLLIALMICIHICIRNRRGDTNNNIDKEANKPLQGPSMSCQRSSSSSRPPEQQCLLGEKDSSSTSISTTSSKTESMVCCRSGYGGQEGSGGLYQRQDSPQMSSPTVTVNINATINCHLPTGTHFCSVPASPSTDSAPSDCNLPLSTEEERSDLSLLKVREAKDARPAVQESGKVVC</sequence>
<feature type="repeat" description="TNFR-Cys" evidence="5">
    <location>
        <begin position="158"/>
        <end position="199"/>
    </location>
</feature>
<feature type="compositionally biased region" description="Low complexity" evidence="6">
    <location>
        <begin position="307"/>
        <end position="325"/>
    </location>
</feature>
<evidence type="ECO:0000313" key="11">
    <source>
        <dbReference type="Proteomes" id="UP001046870"/>
    </source>
</evidence>
<keyword evidence="3 5" id="KW-1015">Disulfide bond</keyword>
<dbReference type="GO" id="GO:0005031">
    <property type="term" value="F:tumor necrosis factor receptor activity"/>
    <property type="evidence" value="ECO:0007669"/>
    <property type="project" value="TreeGrafter"/>
</dbReference>
<evidence type="ECO:0000313" key="10">
    <source>
        <dbReference type="EMBL" id="KAG7472854.1"/>
    </source>
</evidence>
<feature type="compositionally biased region" description="Basic and acidic residues" evidence="6">
    <location>
        <begin position="291"/>
        <end position="301"/>
    </location>
</feature>
<dbReference type="OrthoDB" id="8633482at2759"/>
<dbReference type="Gene3D" id="2.10.50.10">
    <property type="entry name" value="Tumor Necrosis Factor Receptor, subunit A, domain 2"/>
    <property type="match status" value="2"/>
</dbReference>
<gene>
    <name evidence="10" type="ORF">MATL_G00113330</name>
</gene>
<feature type="domain" description="TNFR-Cys" evidence="9">
    <location>
        <begin position="114"/>
        <end position="156"/>
    </location>
</feature>
<dbReference type="GO" id="GO:0048714">
    <property type="term" value="P:positive regulation of oligodendrocyte differentiation"/>
    <property type="evidence" value="ECO:0007669"/>
    <property type="project" value="TreeGrafter"/>
</dbReference>
<dbReference type="GO" id="GO:0097191">
    <property type="term" value="P:extrinsic apoptotic signaling pathway"/>
    <property type="evidence" value="ECO:0007669"/>
    <property type="project" value="TreeGrafter"/>
</dbReference>
<feature type="disulfide bond" evidence="5">
    <location>
        <begin position="48"/>
        <end position="61"/>
    </location>
</feature>
<organism evidence="10 11">
    <name type="scientific">Megalops atlanticus</name>
    <name type="common">Tarpon</name>
    <name type="synonym">Clupea gigantea</name>
    <dbReference type="NCBI Taxonomy" id="7932"/>
    <lineage>
        <taxon>Eukaryota</taxon>
        <taxon>Metazoa</taxon>
        <taxon>Chordata</taxon>
        <taxon>Craniata</taxon>
        <taxon>Vertebrata</taxon>
        <taxon>Euteleostomi</taxon>
        <taxon>Actinopterygii</taxon>
        <taxon>Neopterygii</taxon>
        <taxon>Teleostei</taxon>
        <taxon>Elopiformes</taxon>
        <taxon>Megalopidae</taxon>
        <taxon>Megalops</taxon>
    </lineage>
</organism>
<evidence type="ECO:0000256" key="2">
    <source>
        <dbReference type="ARBA" id="ARBA00022737"/>
    </source>
</evidence>
<dbReference type="GO" id="GO:0042129">
    <property type="term" value="P:regulation of T cell proliferation"/>
    <property type="evidence" value="ECO:0007669"/>
    <property type="project" value="TreeGrafter"/>
</dbReference>
<dbReference type="GO" id="GO:0006955">
    <property type="term" value="P:immune response"/>
    <property type="evidence" value="ECO:0007669"/>
    <property type="project" value="InterPro"/>
</dbReference>
<feature type="chain" id="PRO_5038778394" description="TNFR-Cys domain-containing protein" evidence="8">
    <location>
        <begin position="23"/>
        <end position="447"/>
    </location>
</feature>
<dbReference type="AlphaFoldDB" id="A0A9D3Q5B4"/>
<keyword evidence="7" id="KW-0472">Membrane</keyword>